<keyword evidence="4 6" id="KW-0472">Membrane</keyword>
<comment type="caution">
    <text evidence="8">The sequence shown here is derived from an EMBL/GenBank/DDBJ whole genome shotgun (WGS) entry which is preliminary data.</text>
</comment>
<name>A0A8H8TXT4_9HELO</name>
<dbReference type="EMBL" id="QGMH01000070">
    <property type="protein sequence ID" value="TVY26394.1"/>
    <property type="molecule type" value="Genomic_DNA"/>
</dbReference>
<keyword evidence="2 6" id="KW-0812">Transmembrane</keyword>
<dbReference type="PANTHER" id="PTHR11453">
    <property type="entry name" value="ANION EXCHANGE PROTEIN"/>
    <property type="match status" value="1"/>
</dbReference>
<dbReference type="GO" id="GO:0050801">
    <property type="term" value="P:monoatomic ion homeostasis"/>
    <property type="evidence" value="ECO:0007669"/>
    <property type="project" value="TreeGrafter"/>
</dbReference>
<dbReference type="Pfam" id="PF00955">
    <property type="entry name" value="HCO3_cotransp"/>
    <property type="match status" value="1"/>
</dbReference>
<evidence type="ECO:0000256" key="6">
    <source>
        <dbReference type="SAM" id="Phobius"/>
    </source>
</evidence>
<accession>A0A8H8TXT4</accession>
<dbReference type="Proteomes" id="UP000431533">
    <property type="component" value="Unassembled WGS sequence"/>
</dbReference>
<keyword evidence="3 6" id="KW-1133">Transmembrane helix</keyword>
<feature type="transmembrane region" description="Helical" evidence="6">
    <location>
        <begin position="203"/>
        <end position="222"/>
    </location>
</feature>
<feature type="transmembrane region" description="Helical" evidence="6">
    <location>
        <begin position="384"/>
        <end position="403"/>
    </location>
</feature>
<comment type="subcellular location">
    <subcellularLocation>
        <location evidence="1">Membrane</location>
        <topology evidence="1">Multi-pass membrane protein</topology>
    </subcellularLocation>
</comment>
<evidence type="ECO:0000259" key="7">
    <source>
        <dbReference type="Pfam" id="PF00955"/>
    </source>
</evidence>
<gene>
    <name evidence="8" type="ORF">LHYA1_G005568</name>
</gene>
<feature type="compositionally biased region" description="Basic and acidic residues" evidence="5">
    <location>
        <begin position="493"/>
        <end position="520"/>
    </location>
</feature>
<evidence type="ECO:0000256" key="3">
    <source>
        <dbReference type="ARBA" id="ARBA00022989"/>
    </source>
</evidence>
<dbReference type="GO" id="GO:0005886">
    <property type="term" value="C:plasma membrane"/>
    <property type="evidence" value="ECO:0007669"/>
    <property type="project" value="TreeGrafter"/>
</dbReference>
<feature type="transmembrane region" description="Helical" evidence="6">
    <location>
        <begin position="9"/>
        <end position="34"/>
    </location>
</feature>
<evidence type="ECO:0000256" key="2">
    <source>
        <dbReference type="ARBA" id="ARBA00022692"/>
    </source>
</evidence>
<reference evidence="8 9" key="1">
    <citation type="submission" date="2018-05" db="EMBL/GenBank/DDBJ databases">
        <title>Genome sequencing and assembly of the regulated plant pathogen Lachnellula willkommii and related sister species for the development of diagnostic species identification markers.</title>
        <authorList>
            <person name="Giroux E."/>
            <person name="Bilodeau G."/>
        </authorList>
    </citation>
    <scope>NUCLEOTIDE SEQUENCE [LARGE SCALE GENOMIC DNA]</scope>
    <source>
        <strain evidence="8 9">CBS 185.66</strain>
    </source>
</reference>
<dbReference type="RefSeq" id="XP_031005182.1">
    <property type="nucleotide sequence ID" value="XM_031150512.1"/>
</dbReference>
<evidence type="ECO:0000256" key="1">
    <source>
        <dbReference type="ARBA" id="ARBA00004141"/>
    </source>
</evidence>
<feature type="compositionally biased region" description="Gly residues" evidence="5">
    <location>
        <begin position="470"/>
        <end position="486"/>
    </location>
</feature>
<dbReference type="OrthoDB" id="1735926at2759"/>
<evidence type="ECO:0000256" key="5">
    <source>
        <dbReference type="SAM" id="MobiDB-lite"/>
    </source>
</evidence>
<dbReference type="GO" id="GO:0080139">
    <property type="term" value="F:borate efflux transmembrane transporter activity"/>
    <property type="evidence" value="ECO:0007669"/>
    <property type="project" value="TreeGrafter"/>
</dbReference>
<feature type="transmembrane region" description="Helical" evidence="6">
    <location>
        <begin position="242"/>
        <end position="263"/>
    </location>
</feature>
<sequence>MSYGVNEVLLASVLGSVVFSIFAAQPLVIVGVTGPITVFNYTVYDIMTPTGTNYFAFMALIGLWSLVMHWILAITNSCNALKYVTRFSCDIFGFYVAFIYLQKGIQVLTRQGSSEPFYLSIAIALLVLVVGYLCGVVGGGSLFQHYIRVFVKDYGTPLTVVFFTGFVHIGKMRDVSLSTLPTGKAFFPTTDRGWFVHFWDIRVSDVFIAIPFAILLTILFYFDHNVSSLIAQGTEFPLRKPAGFHWDLFLLGLTTGVAGLLGIPFPNGLIPQAPFHTSSLCVTRVVADPNEDGANKGHVITKTDHVVEQRVSNLAQGLLTLGTMTGPLLVVLHLIPQGVLAGLFFVMGVQALEGNGITLKILFLCKDKTHTPASEPLKRIRRRLAIWVFVAIQLIGFGATFAITQTIAAVGFPIIILLLVPVRTFLLPRWFSEDELRLLDAPTASPFTMVSVGGNFGESVEDLTMAGEEGNSGGSSGEGVLVGGGDAEGENSDEGKAERGEGMKRRESWRAEGRSGRFEAGESYEMQNRGMSRRSVSRQ</sequence>
<feature type="domain" description="Bicarbonate transporter-like transmembrane" evidence="7">
    <location>
        <begin position="117"/>
        <end position="442"/>
    </location>
</feature>
<proteinExistence type="predicted"/>
<feature type="transmembrane region" description="Helical" evidence="6">
    <location>
        <begin position="117"/>
        <end position="143"/>
    </location>
</feature>
<dbReference type="PANTHER" id="PTHR11453:SF82">
    <property type="entry name" value="BORON TRANSPORTER 1"/>
    <property type="match status" value="1"/>
</dbReference>
<evidence type="ECO:0000313" key="9">
    <source>
        <dbReference type="Proteomes" id="UP000431533"/>
    </source>
</evidence>
<dbReference type="GO" id="GO:0000324">
    <property type="term" value="C:fungal-type vacuole"/>
    <property type="evidence" value="ECO:0007669"/>
    <property type="project" value="TreeGrafter"/>
</dbReference>
<evidence type="ECO:0000313" key="8">
    <source>
        <dbReference type="EMBL" id="TVY26394.1"/>
    </source>
</evidence>
<feature type="transmembrane region" description="Helical" evidence="6">
    <location>
        <begin position="54"/>
        <end position="75"/>
    </location>
</feature>
<organism evidence="8 9">
    <name type="scientific">Lachnellula hyalina</name>
    <dbReference type="NCBI Taxonomy" id="1316788"/>
    <lineage>
        <taxon>Eukaryota</taxon>
        <taxon>Fungi</taxon>
        <taxon>Dikarya</taxon>
        <taxon>Ascomycota</taxon>
        <taxon>Pezizomycotina</taxon>
        <taxon>Leotiomycetes</taxon>
        <taxon>Helotiales</taxon>
        <taxon>Lachnaceae</taxon>
        <taxon>Lachnellula</taxon>
    </lineage>
</organism>
<protein>
    <submittedName>
        <fullName evidence="8">Putative transporter</fullName>
    </submittedName>
</protein>
<dbReference type="InterPro" id="IPR003020">
    <property type="entry name" value="HCO3_transpt_euk"/>
</dbReference>
<dbReference type="GO" id="GO:0006820">
    <property type="term" value="P:monoatomic anion transport"/>
    <property type="evidence" value="ECO:0007669"/>
    <property type="project" value="InterPro"/>
</dbReference>
<dbReference type="GeneID" id="41985766"/>
<dbReference type="GO" id="GO:0005452">
    <property type="term" value="F:solute:inorganic anion antiporter activity"/>
    <property type="evidence" value="ECO:0007669"/>
    <property type="project" value="InterPro"/>
</dbReference>
<dbReference type="InterPro" id="IPR011531">
    <property type="entry name" value="HCO3_transpt-like_TM_dom"/>
</dbReference>
<feature type="transmembrane region" description="Helical" evidence="6">
    <location>
        <begin position="409"/>
        <end position="427"/>
    </location>
</feature>
<feature type="region of interest" description="Disordered" evidence="5">
    <location>
        <begin position="465"/>
        <end position="539"/>
    </location>
</feature>
<feature type="transmembrane region" description="Helical" evidence="6">
    <location>
        <begin position="87"/>
        <end position="105"/>
    </location>
</feature>
<keyword evidence="9" id="KW-1185">Reference proteome</keyword>
<dbReference type="AlphaFoldDB" id="A0A8H8TXT4"/>
<evidence type="ECO:0000256" key="4">
    <source>
        <dbReference type="ARBA" id="ARBA00023136"/>
    </source>
</evidence>